<name>A0A840EKK5_9FLAO</name>
<dbReference type="Pfam" id="PF11551">
    <property type="entry name" value="Omp28"/>
    <property type="match status" value="1"/>
</dbReference>
<protein>
    <submittedName>
        <fullName evidence="2">Thiol-disulfide isomerase/thioredoxin</fullName>
    </submittedName>
</protein>
<sequence>MKRHIFILLSIISGLLIACSADYDYSPNINTEDLSFITLSSSANEGTIGVNQEVKFMVTSDNSLDNNDITSIATIYINNEPIQQDKYTFNQNGTYLIEAKIDNITSNQLNIKVANGDYYITTSPEEAIIGQEVTFNLYNNAGENLTETATFTINNSSISSNKYTSTENGTHQINTTINNNVVSASFNVFTPKRKIALEDYTGDWCGWCPRVLLVVDQVYELTDDVVVLAIHKNDDMEASITDHLITSFNVGAALPKLRANRTENISVIQDSSIPEAVNYITNIAGTETNIAIQIETKLSGDNLKVTTELISTETLPNSYKLAVYLYQDGLIYDQANYYNTLEGNPWYNQGNPIENFTHNHVLETNLTENSLGDNIETTPAFTSYKKEFPTINLANFAHTDNGNTYDPSRFGVAVFLVDENNNALNAQSVKAGKKVEFKQ</sequence>
<dbReference type="SUPFAM" id="SSF52833">
    <property type="entry name" value="Thioredoxin-like"/>
    <property type="match status" value="1"/>
</dbReference>
<dbReference type="RefSeq" id="WP_183478267.1">
    <property type="nucleotide sequence ID" value="NZ_JACIFO010000012.1"/>
</dbReference>
<organism evidence="2 3">
    <name type="scientific">Mesonia hippocampi</name>
    <dbReference type="NCBI Taxonomy" id="1628250"/>
    <lineage>
        <taxon>Bacteria</taxon>
        <taxon>Pseudomonadati</taxon>
        <taxon>Bacteroidota</taxon>
        <taxon>Flavobacteriia</taxon>
        <taxon>Flavobacteriales</taxon>
        <taxon>Flavobacteriaceae</taxon>
        <taxon>Mesonia</taxon>
    </lineage>
</organism>
<keyword evidence="3" id="KW-1185">Reference proteome</keyword>
<dbReference type="AlphaFoldDB" id="A0A840EKK5"/>
<dbReference type="CDD" id="cd01659">
    <property type="entry name" value="TRX_superfamily"/>
    <property type="match status" value="1"/>
</dbReference>
<dbReference type="Proteomes" id="UP000553034">
    <property type="component" value="Unassembled WGS sequence"/>
</dbReference>
<evidence type="ECO:0000313" key="3">
    <source>
        <dbReference type="Proteomes" id="UP000553034"/>
    </source>
</evidence>
<gene>
    <name evidence="2" type="ORF">GGR32_002244</name>
</gene>
<dbReference type="PROSITE" id="PS51257">
    <property type="entry name" value="PROKAR_LIPOPROTEIN"/>
    <property type="match status" value="1"/>
</dbReference>
<feature type="signal peptide" evidence="1">
    <location>
        <begin position="1"/>
        <end position="20"/>
    </location>
</feature>
<keyword evidence="2" id="KW-0413">Isomerase</keyword>
<dbReference type="GO" id="GO:0016853">
    <property type="term" value="F:isomerase activity"/>
    <property type="evidence" value="ECO:0007669"/>
    <property type="project" value="UniProtKB-KW"/>
</dbReference>
<evidence type="ECO:0000313" key="2">
    <source>
        <dbReference type="EMBL" id="MBB4119932.1"/>
    </source>
</evidence>
<accession>A0A840EKK5</accession>
<feature type="chain" id="PRO_5032510002" evidence="1">
    <location>
        <begin position="21"/>
        <end position="439"/>
    </location>
</feature>
<dbReference type="InterPro" id="IPR036249">
    <property type="entry name" value="Thioredoxin-like_sf"/>
</dbReference>
<dbReference type="InterPro" id="IPR013783">
    <property type="entry name" value="Ig-like_fold"/>
</dbReference>
<dbReference type="EMBL" id="JACIFO010000012">
    <property type="protein sequence ID" value="MBB4119932.1"/>
    <property type="molecule type" value="Genomic_DNA"/>
</dbReference>
<keyword evidence="1" id="KW-0732">Signal</keyword>
<evidence type="ECO:0000256" key="1">
    <source>
        <dbReference type="SAM" id="SignalP"/>
    </source>
</evidence>
<dbReference type="InterPro" id="IPR021615">
    <property type="entry name" value="Omp28"/>
</dbReference>
<dbReference type="Gene3D" id="2.60.40.10">
    <property type="entry name" value="Immunoglobulins"/>
    <property type="match status" value="1"/>
</dbReference>
<comment type="caution">
    <text evidence="2">The sequence shown here is derived from an EMBL/GenBank/DDBJ whole genome shotgun (WGS) entry which is preliminary data.</text>
</comment>
<proteinExistence type="predicted"/>
<reference evidence="2 3" key="1">
    <citation type="submission" date="2020-08" db="EMBL/GenBank/DDBJ databases">
        <title>Genomic Encyclopedia of Type Strains, Phase IV (KMG-IV): sequencing the most valuable type-strain genomes for metagenomic binning, comparative biology and taxonomic classification.</title>
        <authorList>
            <person name="Goeker M."/>
        </authorList>
    </citation>
    <scope>NUCLEOTIDE SEQUENCE [LARGE SCALE GENOMIC DNA]</scope>
    <source>
        <strain evidence="2 3">DSM 29568</strain>
    </source>
</reference>